<comment type="caution">
    <text evidence="1">The sequence shown here is derived from an EMBL/GenBank/DDBJ whole genome shotgun (WGS) entry which is preliminary data.</text>
</comment>
<feature type="non-terminal residue" evidence="1">
    <location>
        <position position="1"/>
    </location>
</feature>
<evidence type="ECO:0000313" key="2">
    <source>
        <dbReference type="Proteomes" id="UP001153678"/>
    </source>
</evidence>
<dbReference type="AlphaFoldDB" id="A0A9W4T0I8"/>
<evidence type="ECO:0000313" key="1">
    <source>
        <dbReference type="EMBL" id="CAI2188176.1"/>
    </source>
</evidence>
<proteinExistence type="predicted"/>
<sequence length="408" mass="46793">EVENKLVIRIDQEDRAPKFSIADDISEVYSLPRIHECINGQKPLKAVIDIDISQEDMKTSGVKAQEVFIRICFSFIRVLYRILDCSWKDILNGLVIATSSDSSKCSYHILYAPALLIDHCELKTFTKLVYTITGEKFGKFIDQKLPDNGWNELNHARVQPPTSLRLEVRPQMLTTETYKEKYIRPLPNEGDIYIGSPWETGKTYILEHLTLSDVVNLLALSTCHSYSNAVTTRLNLTSYCDIDGNINLSDYKRARRIIIMDNDLTDLNIEWIKALHKDKPFSIIHNTYQPQKGKTFCLAPNIETKDMQGIVHTLNTDFPELRIKEYYSKSDPVEKAHNFSNVEESWSGVNLVAYTSTLKIGVSYTNPKKGLFQWLLKAKCKCLPCELQNREIFPDIDSIIQNKDMPTI</sequence>
<dbReference type="OrthoDB" id="2373574at2759"/>
<keyword evidence="2" id="KW-1185">Reference proteome</keyword>
<accession>A0A9W4T0I8</accession>
<gene>
    <name evidence="1" type="ORF">FWILDA_LOCUS13448</name>
</gene>
<dbReference type="EMBL" id="CAMKVN010005033">
    <property type="protein sequence ID" value="CAI2188176.1"/>
    <property type="molecule type" value="Genomic_DNA"/>
</dbReference>
<dbReference type="Proteomes" id="UP001153678">
    <property type="component" value="Unassembled WGS sequence"/>
</dbReference>
<organism evidence="1 2">
    <name type="scientific">Funneliformis geosporum</name>
    <dbReference type="NCBI Taxonomy" id="1117311"/>
    <lineage>
        <taxon>Eukaryota</taxon>
        <taxon>Fungi</taxon>
        <taxon>Fungi incertae sedis</taxon>
        <taxon>Mucoromycota</taxon>
        <taxon>Glomeromycotina</taxon>
        <taxon>Glomeromycetes</taxon>
        <taxon>Glomerales</taxon>
        <taxon>Glomeraceae</taxon>
        <taxon>Funneliformis</taxon>
    </lineage>
</organism>
<name>A0A9W4T0I8_9GLOM</name>
<reference evidence="1" key="1">
    <citation type="submission" date="2022-08" db="EMBL/GenBank/DDBJ databases">
        <authorList>
            <person name="Kallberg Y."/>
            <person name="Tangrot J."/>
            <person name="Rosling A."/>
        </authorList>
    </citation>
    <scope>NUCLEOTIDE SEQUENCE</scope>
    <source>
        <strain evidence="1">Wild A</strain>
    </source>
</reference>
<protein>
    <submittedName>
        <fullName evidence="1">17175_t:CDS:1</fullName>
    </submittedName>
</protein>